<organism evidence="1">
    <name type="scientific">uncultured spirochete</name>
    <dbReference type="NCBI Taxonomy" id="156406"/>
    <lineage>
        <taxon>Bacteria</taxon>
        <taxon>Pseudomonadati</taxon>
        <taxon>Spirochaetota</taxon>
        <taxon>Spirochaetia</taxon>
        <taxon>Spirochaetales</taxon>
        <taxon>environmental samples</taxon>
    </lineage>
</organism>
<evidence type="ECO:0008006" key="2">
    <source>
        <dbReference type="Google" id="ProtNLM"/>
    </source>
</evidence>
<reference evidence="1" key="1">
    <citation type="submission" date="2017-02" db="EMBL/GenBank/DDBJ databases">
        <authorList>
            <person name="Regsiter A."/>
            <person name="William W."/>
        </authorList>
    </citation>
    <scope>NUCLEOTIDE SEQUENCE</scope>
    <source>
        <strain evidence="1">BdmA 4</strain>
    </source>
</reference>
<dbReference type="EMBL" id="FWDO01000005">
    <property type="protein sequence ID" value="SLM18688.1"/>
    <property type="molecule type" value="Genomic_DNA"/>
</dbReference>
<dbReference type="AlphaFoldDB" id="A0A3P3XQU7"/>
<dbReference type="PANTHER" id="PTHR43566:SF1">
    <property type="entry name" value="AAA+ ATPASE DOMAIN-CONTAINING PROTEIN"/>
    <property type="match status" value="1"/>
</dbReference>
<evidence type="ECO:0000313" key="1">
    <source>
        <dbReference type="EMBL" id="SLM18688.1"/>
    </source>
</evidence>
<protein>
    <recommendedName>
        <fullName evidence="2">DUF4143 domain-containing protein</fullName>
    </recommendedName>
</protein>
<name>A0A3P3XQU7_9SPIR</name>
<proteinExistence type="predicted"/>
<gene>
    <name evidence="1" type="ORF">SPIRO4BDMA_50203</name>
</gene>
<sequence length="168" mass="19437">MRNNASDHSARLFPFFTHELAGNPLFVHASTDECLQRGWYPPLFDRPFIPSDWYELYVALYLEKDLSRLINIKDLSQFHKFISLCAGERFSFWHAPSAGEVDLVVEQGNDIRAIEIKSSATFRPELSTGLERWGKLASLPPERLSIVYDGVEQFTFKGMRVVPWRTRL</sequence>
<dbReference type="PANTHER" id="PTHR43566">
    <property type="entry name" value="CONSERVED PROTEIN"/>
    <property type="match status" value="1"/>
</dbReference>
<accession>A0A3P3XQU7</accession>